<organism evidence="5 6">
    <name type="scientific">Paenibacillus oceani</name>
    <dbReference type="NCBI Taxonomy" id="2772510"/>
    <lineage>
        <taxon>Bacteria</taxon>
        <taxon>Bacillati</taxon>
        <taxon>Bacillota</taxon>
        <taxon>Bacilli</taxon>
        <taxon>Bacillales</taxon>
        <taxon>Paenibacillaceae</taxon>
        <taxon>Paenibacillus</taxon>
    </lineage>
</organism>
<accession>A0A927C6P7</accession>
<keyword evidence="2" id="KW-1133">Transmembrane helix</keyword>
<feature type="signal peptide" evidence="3">
    <location>
        <begin position="1"/>
        <end position="20"/>
    </location>
</feature>
<dbReference type="EMBL" id="JACXJA010000005">
    <property type="protein sequence ID" value="MBD2861143.1"/>
    <property type="molecule type" value="Genomic_DNA"/>
</dbReference>
<dbReference type="Pfam" id="PF04536">
    <property type="entry name" value="TPM_phosphatase"/>
    <property type="match status" value="1"/>
</dbReference>
<evidence type="ECO:0000313" key="5">
    <source>
        <dbReference type="EMBL" id="MBD2861143.1"/>
    </source>
</evidence>
<evidence type="ECO:0000313" key="6">
    <source>
        <dbReference type="Proteomes" id="UP000639396"/>
    </source>
</evidence>
<evidence type="ECO:0000256" key="1">
    <source>
        <dbReference type="SAM" id="MobiDB-lite"/>
    </source>
</evidence>
<sequence>MFLALFAAFALVAIPGEAAAQVQKPLIYDEAGLLNPEQIGKLTELASVYGGERETDFLIVTSKNADNGDVKKMTQDFYDQHAPGYDKPHGNAAILMLDMRNREVYLAGFYKAKEYLDDGRLTKIRTKITSDLTSGDYELAFETFIATAHRYMGYRPGVNPDNILFQFWFQLTVSLVLAGVVVGMMAYHSGGRVTVTRQTYEDAGTSAILDKNDRYLHTTTTRQKIEKKSGGSGGGGGGGTTGGGHSHSGSRGSF</sequence>
<dbReference type="Proteomes" id="UP000639396">
    <property type="component" value="Unassembled WGS sequence"/>
</dbReference>
<proteinExistence type="predicted"/>
<protein>
    <submittedName>
        <fullName evidence="5">TPM domain-containing protein</fullName>
    </submittedName>
</protein>
<evidence type="ECO:0000256" key="2">
    <source>
        <dbReference type="SAM" id="Phobius"/>
    </source>
</evidence>
<gene>
    <name evidence="5" type="ORF">IDH45_03960</name>
</gene>
<evidence type="ECO:0000256" key="3">
    <source>
        <dbReference type="SAM" id="SignalP"/>
    </source>
</evidence>
<feature type="chain" id="PRO_5037872937" evidence="3">
    <location>
        <begin position="21"/>
        <end position="254"/>
    </location>
</feature>
<feature type="region of interest" description="Disordered" evidence="1">
    <location>
        <begin position="220"/>
        <end position="254"/>
    </location>
</feature>
<name>A0A927C6P7_9BACL</name>
<keyword evidence="6" id="KW-1185">Reference proteome</keyword>
<keyword evidence="3" id="KW-0732">Signal</keyword>
<keyword evidence="2" id="KW-0812">Transmembrane</keyword>
<feature type="compositionally biased region" description="Gly residues" evidence="1">
    <location>
        <begin position="230"/>
        <end position="246"/>
    </location>
</feature>
<feature type="domain" description="TPM" evidence="4">
    <location>
        <begin position="27"/>
        <end position="148"/>
    </location>
</feature>
<evidence type="ECO:0000259" key="4">
    <source>
        <dbReference type="Pfam" id="PF04536"/>
    </source>
</evidence>
<dbReference type="InterPro" id="IPR007621">
    <property type="entry name" value="TPM_dom"/>
</dbReference>
<keyword evidence="2" id="KW-0472">Membrane</keyword>
<comment type="caution">
    <text evidence="5">The sequence shown here is derived from an EMBL/GenBank/DDBJ whole genome shotgun (WGS) entry which is preliminary data.</text>
</comment>
<dbReference type="Gene3D" id="3.10.310.50">
    <property type="match status" value="1"/>
</dbReference>
<reference evidence="5" key="1">
    <citation type="submission" date="2020-09" db="EMBL/GenBank/DDBJ databases">
        <title>A novel bacterium of genus Paenibacillus, isolated from South China Sea.</title>
        <authorList>
            <person name="Huang H."/>
            <person name="Mo K."/>
            <person name="Hu Y."/>
        </authorList>
    </citation>
    <scope>NUCLEOTIDE SEQUENCE</scope>
    <source>
        <strain evidence="5">IB182363</strain>
    </source>
</reference>
<feature type="transmembrane region" description="Helical" evidence="2">
    <location>
        <begin position="167"/>
        <end position="187"/>
    </location>
</feature>
<dbReference type="AlphaFoldDB" id="A0A927C6P7"/>